<evidence type="ECO:0008006" key="3">
    <source>
        <dbReference type="Google" id="ProtNLM"/>
    </source>
</evidence>
<gene>
    <name evidence="1" type="ORF">TWF718_003749</name>
</gene>
<organism evidence="1 2">
    <name type="scientific">Orbilia javanica</name>
    <dbReference type="NCBI Taxonomy" id="47235"/>
    <lineage>
        <taxon>Eukaryota</taxon>
        <taxon>Fungi</taxon>
        <taxon>Dikarya</taxon>
        <taxon>Ascomycota</taxon>
        <taxon>Pezizomycotina</taxon>
        <taxon>Orbiliomycetes</taxon>
        <taxon>Orbiliales</taxon>
        <taxon>Orbiliaceae</taxon>
        <taxon>Orbilia</taxon>
    </lineage>
</organism>
<dbReference type="InterPro" id="IPR031755">
    <property type="entry name" value="Inhibitor_I66"/>
</dbReference>
<dbReference type="CDD" id="cd23428">
    <property type="entry name" value="beta-trefoil_Ricin_SPI"/>
    <property type="match status" value="1"/>
</dbReference>
<name>A0AAN8RK69_9PEZI</name>
<dbReference type="EMBL" id="JAVHNR010000002">
    <property type="protein sequence ID" value="KAK6350559.1"/>
    <property type="molecule type" value="Genomic_DNA"/>
</dbReference>
<dbReference type="Proteomes" id="UP001313282">
    <property type="component" value="Unassembled WGS sequence"/>
</dbReference>
<dbReference type="GO" id="GO:0004867">
    <property type="term" value="F:serine-type endopeptidase inhibitor activity"/>
    <property type="evidence" value="ECO:0007669"/>
    <property type="project" value="InterPro"/>
</dbReference>
<dbReference type="Pfam" id="PF16850">
    <property type="entry name" value="Inhibitor_I66"/>
    <property type="match status" value="1"/>
</dbReference>
<accession>A0AAN8RK69</accession>
<protein>
    <recommendedName>
        <fullName evidence="3">Serine protease inhibitor</fullName>
    </recommendedName>
</protein>
<evidence type="ECO:0000313" key="2">
    <source>
        <dbReference type="Proteomes" id="UP001313282"/>
    </source>
</evidence>
<keyword evidence="2" id="KW-1185">Reference proteome</keyword>
<dbReference type="Gene3D" id="2.80.10.50">
    <property type="match status" value="1"/>
</dbReference>
<sequence length="167" mass="18475">MEPEGSEQVQNMLTSGSYTIVSAKDNLPIGRRANEDKSLHPKRVYALPPEEAGQNSVWQLEFRGDSSYILKCNGAPTVAHESHVWAVLTDDEEPTVWKVIKRGPGSGGGYTIVNKNDPIGAGWVVSILEAHDDKPIAVRPLIVFPTFPATYPNTELFVFKEIKEEDQ</sequence>
<dbReference type="AlphaFoldDB" id="A0AAN8RK69"/>
<evidence type="ECO:0000313" key="1">
    <source>
        <dbReference type="EMBL" id="KAK6350559.1"/>
    </source>
</evidence>
<comment type="caution">
    <text evidence="1">The sequence shown here is derived from an EMBL/GenBank/DDBJ whole genome shotgun (WGS) entry which is preliminary data.</text>
</comment>
<reference evidence="1 2" key="1">
    <citation type="submission" date="2019-10" db="EMBL/GenBank/DDBJ databases">
        <authorList>
            <person name="Palmer J.M."/>
        </authorList>
    </citation>
    <scope>NUCLEOTIDE SEQUENCE [LARGE SCALE GENOMIC DNA]</scope>
    <source>
        <strain evidence="1 2">TWF718</strain>
    </source>
</reference>
<proteinExistence type="predicted"/>